<dbReference type="InterPro" id="IPR036638">
    <property type="entry name" value="HLH_DNA-bd_sf"/>
</dbReference>
<reference evidence="11" key="1">
    <citation type="submission" date="2019-08" db="EMBL/GenBank/DDBJ databases">
        <title>The improved chromosome-level genome for the pearl oyster Pinctada fucata martensii using PacBio sequencing and Hi-C.</title>
        <authorList>
            <person name="Zheng Z."/>
        </authorList>
    </citation>
    <scope>NUCLEOTIDE SEQUENCE</scope>
    <source>
        <strain evidence="11">ZZ-2019</strain>
        <tissue evidence="11">Adductor muscle</tissue>
    </source>
</reference>
<evidence type="ECO:0000256" key="4">
    <source>
        <dbReference type="ARBA" id="ARBA00022871"/>
    </source>
</evidence>
<dbReference type="InterPro" id="IPR039583">
    <property type="entry name" value="TCFL5/SOLH1/2"/>
</dbReference>
<dbReference type="SUPFAM" id="SSF47459">
    <property type="entry name" value="HLH, helix-loop-helix DNA-binding domain"/>
    <property type="match status" value="1"/>
</dbReference>
<feature type="domain" description="BHLH" evidence="10">
    <location>
        <begin position="326"/>
        <end position="377"/>
    </location>
</feature>
<evidence type="ECO:0000256" key="7">
    <source>
        <dbReference type="ARBA" id="ARBA00023163"/>
    </source>
</evidence>
<evidence type="ECO:0000256" key="5">
    <source>
        <dbReference type="ARBA" id="ARBA00023015"/>
    </source>
</evidence>
<dbReference type="GO" id="GO:0005634">
    <property type="term" value="C:nucleus"/>
    <property type="evidence" value="ECO:0007669"/>
    <property type="project" value="UniProtKB-SubCell"/>
</dbReference>
<feature type="region of interest" description="Disordered" evidence="9">
    <location>
        <begin position="1"/>
        <end position="22"/>
    </location>
</feature>
<keyword evidence="8" id="KW-0539">Nucleus</keyword>
<dbReference type="CDD" id="cd18908">
    <property type="entry name" value="bHLH_SOHLH1_2"/>
    <property type="match status" value="1"/>
</dbReference>
<gene>
    <name evidence="11" type="ORF">FSP39_008691</name>
</gene>
<evidence type="ECO:0000256" key="8">
    <source>
        <dbReference type="ARBA" id="ARBA00023242"/>
    </source>
</evidence>
<evidence type="ECO:0000256" key="2">
    <source>
        <dbReference type="ARBA" id="ARBA00022473"/>
    </source>
</evidence>
<feature type="region of interest" description="Disordered" evidence="9">
    <location>
        <begin position="278"/>
        <end position="339"/>
    </location>
</feature>
<comment type="subcellular location">
    <subcellularLocation>
        <location evidence="1">Nucleus</location>
    </subcellularLocation>
</comment>
<keyword evidence="2" id="KW-0217">Developmental protein</keyword>
<evidence type="ECO:0000313" key="12">
    <source>
        <dbReference type="Proteomes" id="UP001186944"/>
    </source>
</evidence>
<dbReference type="Proteomes" id="UP001186944">
    <property type="component" value="Unassembled WGS sequence"/>
</dbReference>
<keyword evidence="12" id="KW-1185">Reference proteome</keyword>
<dbReference type="GO" id="GO:0007283">
    <property type="term" value="P:spermatogenesis"/>
    <property type="evidence" value="ECO:0007669"/>
    <property type="project" value="UniProtKB-KW"/>
</dbReference>
<dbReference type="AlphaFoldDB" id="A0AA89BQS5"/>
<dbReference type="InterPro" id="IPR011598">
    <property type="entry name" value="bHLH_dom"/>
</dbReference>
<dbReference type="Pfam" id="PF00010">
    <property type="entry name" value="HLH"/>
    <property type="match status" value="1"/>
</dbReference>
<evidence type="ECO:0000256" key="6">
    <source>
        <dbReference type="ARBA" id="ARBA00023125"/>
    </source>
</evidence>
<protein>
    <recommendedName>
        <fullName evidence="10">BHLH domain-containing protein</fullName>
    </recommendedName>
</protein>
<dbReference type="Gene3D" id="4.10.280.10">
    <property type="entry name" value="Helix-loop-helix DNA-binding domain"/>
    <property type="match status" value="1"/>
</dbReference>
<sequence length="611" mass="67579">MPPAKKKTERKGSKGRKEKTSNVPLNILPVPLTENPMLGISGTFCYGGQLMSPRVGGDMSTTVADVGMVKDELDEMTNVNEVASISSDQLLGFEDVYGEHSAPHTPIMDELGSWTAGMPGMSLIVGNAQEARTLSDSIRHVITDHDLQVCSQEEAFDVINSRNYALIWLLMSEPPGQDLLSLTTSIRYASKYNRVTVIIGVTAAPPTVDLRLHGIDEIILQPATVEHIREKYAKWTSVQLRQDEIEDIRMDVKPSASLESVRQTSMTKAEATMMVQPDRQATHASHDSGIQSPSSASEKSTVQLPSISTLRKLVPSIKQETRTRASTTADHTTKEKLRRERIKDSCDQLRVLLPYIRGRKTDMASILEMCVEYLKVVNAALPQDFQNQIIEILTNDTHDHSVDYSGLSKSGTGLTMHSQMNSGVLPDTVLVPSTEGSNAIPAPNVKTKREHTKQSTEPKTMKRIRLQPKPDGGVSSVVDTTTATTIISQVSESVEATSIQKTDHTIDQNNNNLTGFYAMHQSQQLYTENDGQRKFPPQDSFPAYYTATLPPKLHCYDRESYGMYIDSHTVGHFYTNNGFPSFNVMNIPDYVNPNAVLPVSSNTNVRKDAKK</sequence>
<dbReference type="PANTHER" id="PTHR15402">
    <property type="entry name" value="TRANSCRIPTION FACTOR-LIKE 5 PROTEIN"/>
    <property type="match status" value="1"/>
</dbReference>
<evidence type="ECO:0000259" key="10">
    <source>
        <dbReference type="PROSITE" id="PS50888"/>
    </source>
</evidence>
<dbReference type="GO" id="GO:0046983">
    <property type="term" value="F:protein dimerization activity"/>
    <property type="evidence" value="ECO:0007669"/>
    <property type="project" value="InterPro"/>
</dbReference>
<organism evidence="11 12">
    <name type="scientific">Pinctada imbricata</name>
    <name type="common">Atlantic pearl-oyster</name>
    <name type="synonym">Pinctada martensii</name>
    <dbReference type="NCBI Taxonomy" id="66713"/>
    <lineage>
        <taxon>Eukaryota</taxon>
        <taxon>Metazoa</taxon>
        <taxon>Spiralia</taxon>
        <taxon>Lophotrochozoa</taxon>
        <taxon>Mollusca</taxon>
        <taxon>Bivalvia</taxon>
        <taxon>Autobranchia</taxon>
        <taxon>Pteriomorphia</taxon>
        <taxon>Pterioida</taxon>
        <taxon>Pterioidea</taxon>
        <taxon>Pteriidae</taxon>
        <taxon>Pinctada</taxon>
    </lineage>
</organism>
<dbReference type="GO" id="GO:0000981">
    <property type="term" value="F:DNA-binding transcription factor activity, RNA polymerase II-specific"/>
    <property type="evidence" value="ECO:0007669"/>
    <property type="project" value="TreeGrafter"/>
</dbReference>
<dbReference type="PANTHER" id="PTHR15402:SF4">
    <property type="entry name" value="SPERMATOGENESIS- AND OOGENESIS-SPECIFIC BASIC HELIX-LOOP-HELIX-CONTAINING PROTEIN 1"/>
    <property type="match status" value="1"/>
</dbReference>
<keyword evidence="6" id="KW-0238">DNA-binding</keyword>
<comment type="caution">
    <text evidence="11">The sequence shown here is derived from an EMBL/GenBank/DDBJ whole genome shotgun (WGS) entry which is preliminary data.</text>
</comment>
<keyword evidence="4" id="KW-0744">Spermatogenesis</keyword>
<dbReference type="SMART" id="SM00353">
    <property type="entry name" value="HLH"/>
    <property type="match status" value="1"/>
</dbReference>
<feature type="region of interest" description="Disordered" evidence="9">
    <location>
        <begin position="435"/>
        <end position="459"/>
    </location>
</feature>
<evidence type="ECO:0000256" key="9">
    <source>
        <dbReference type="SAM" id="MobiDB-lite"/>
    </source>
</evidence>
<feature type="compositionally biased region" description="Polar residues" evidence="9">
    <location>
        <begin position="288"/>
        <end position="309"/>
    </location>
</feature>
<keyword evidence="3" id="KW-0221">Differentiation</keyword>
<dbReference type="EMBL" id="VSWD01000011">
    <property type="protein sequence ID" value="KAK3087641.1"/>
    <property type="molecule type" value="Genomic_DNA"/>
</dbReference>
<name>A0AA89BQS5_PINIB</name>
<dbReference type="GO" id="GO:0000978">
    <property type="term" value="F:RNA polymerase II cis-regulatory region sequence-specific DNA binding"/>
    <property type="evidence" value="ECO:0007669"/>
    <property type="project" value="TreeGrafter"/>
</dbReference>
<accession>A0AA89BQS5</accession>
<dbReference type="PROSITE" id="PS50888">
    <property type="entry name" value="BHLH"/>
    <property type="match status" value="1"/>
</dbReference>
<proteinExistence type="predicted"/>
<dbReference type="GO" id="GO:0030154">
    <property type="term" value="P:cell differentiation"/>
    <property type="evidence" value="ECO:0007669"/>
    <property type="project" value="UniProtKB-KW"/>
</dbReference>
<keyword evidence="5" id="KW-0805">Transcription regulation</keyword>
<keyword evidence="7" id="KW-0804">Transcription</keyword>
<evidence type="ECO:0000313" key="11">
    <source>
        <dbReference type="EMBL" id="KAK3087641.1"/>
    </source>
</evidence>
<evidence type="ECO:0000256" key="3">
    <source>
        <dbReference type="ARBA" id="ARBA00022782"/>
    </source>
</evidence>
<feature type="compositionally biased region" description="Basic residues" evidence="9">
    <location>
        <begin position="1"/>
        <end position="17"/>
    </location>
</feature>
<evidence type="ECO:0000256" key="1">
    <source>
        <dbReference type="ARBA" id="ARBA00004123"/>
    </source>
</evidence>